<reference evidence="4" key="2">
    <citation type="submission" date="2023-06" db="EMBL/GenBank/DDBJ databases">
        <authorList>
            <consortium name="Lawrence Berkeley National Laboratory"/>
            <person name="Mondo S.J."/>
            <person name="Hensen N."/>
            <person name="Bonometti L."/>
            <person name="Westerberg I."/>
            <person name="Brannstrom I.O."/>
            <person name="Guillou S."/>
            <person name="Cros-Aarteil S."/>
            <person name="Calhoun S."/>
            <person name="Haridas S."/>
            <person name="Kuo A."/>
            <person name="Pangilinan J."/>
            <person name="Riley R."/>
            <person name="Labutti K."/>
            <person name="Andreopoulos B."/>
            <person name="Lipzen A."/>
            <person name="Chen C."/>
            <person name="Yanf M."/>
            <person name="Daum C."/>
            <person name="Ng V."/>
            <person name="Clum A."/>
            <person name="Steindorff A."/>
            <person name="Ohm R."/>
            <person name="Martin F."/>
            <person name="Silar P."/>
            <person name="Natvig D."/>
            <person name="Lalanne C."/>
            <person name="Gautier V."/>
            <person name="Ament-Velasquez S.L."/>
            <person name="Kruys A."/>
            <person name="Hutchinson M.I."/>
            <person name="Powell A.J."/>
            <person name="Barry K."/>
            <person name="Miller A.N."/>
            <person name="Grigoriev I.V."/>
            <person name="Debuchy R."/>
            <person name="Gladieux P."/>
            <person name="Thoren M.H."/>
            <person name="Johannesson H."/>
        </authorList>
    </citation>
    <scope>NUCLEOTIDE SEQUENCE</scope>
    <source>
        <strain evidence="4">PSN324</strain>
    </source>
</reference>
<evidence type="ECO:0000259" key="3">
    <source>
        <dbReference type="PROSITE" id="PS51352"/>
    </source>
</evidence>
<dbReference type="PANTHER" id="PTHR46115">
    <property type="entry name" value="THIOREDOXIN-LIKE PROTEIN 1"/>
    <property type="match status" value="1"/>
</dbReference>
<dbReference type="InterPro" id="IPR013766">
    <property type="entry name" value="Thioredoxin_domain"/>
</dbReference>
<dbReference type="InterPro" id="IPR036249">
    <property type="entry name" value="Thioredoxin-like_sf"/>
</dbReference>
<dbReference type="PROSITE" id="PS51352">
    <property type="entry name" value="THIOREDOXIN_2"/>
    <property type="match status" value="1"/>
</dbReference>
<dbReference type="PROSITE" id="PS00194">
    <property type="entry name" value="THIOREDOXIN_1"/>
    <property type="match status" value="1"/>
</dbReference>
<keyword evidence="5" id="KW-1185">Reference proteome</keyword>
<organism evidence="4 5">
    <name type="scientific">Cladorrhinum samala</name>
    <dbReference type="NCBI Taxonomy" id="585594"/>
    <lineage>
        <taxon>Eukaryota</taxon>
        <taxon>Fungi</taxon>
        <taxon>Dikarya</taxon>
        <taxon>Ascomycota</taxon>
        <taxon>Pezizomycotina</taxon>
        <taxon>Sordariomycetes</taxon>
        <taxon>Sordariomycetidae</taxon>
        <taxon>Sordariales</taxon>
        <taxon>Podosporaceae</taxon>
        <taxon>Cladorrhinum</taxon>
    </lineage>
</organism>
<keyword evidence="2" id="KW-1015">Disulfide bond</keyword>
<evidence type="ECO:0000256" key="2">
    <source>
        <dbReference type="ARBA" id="ARBA00023157"/>
    </source>
</evidence>
<evidence type="ECO:0000256" key="1">
    <source>
        <dbReference type="ARBA" id="ARBA00008987"/>
    </source>
</evidence>
<feature type="domain" description="Thioredoxin" evidence="3">
    <location>
        <begin position="1"/>
        <end position="121"/>
    </location>
</feature>
<dbReference type="EMBL" id="MU864989">
    <property type="protein sequence ID" value="KAK4461536.1"/>
    <property type="molecule type" value="Genomic_DNA"/>
</dbReference>
<dbReference type="PRINTS" id="PR00421">
    <property type="entry name" value="THIOREDOXIN"/>
</dbReference>
<dbReference type="InterPro" id="IPR017937">
    <property type="entry name" value="Thioredoxin_CS"/>
</dbReference>
<gene>
    <name evidence="4" type="ORF">QBC42DRAFT_270000</name>
</gene>
<protein>
    <submittedName>
        <fullName evidence="4">Thioredoxin-like protein</fullName>
    </submittedName>
</protein>
<evidence type="ECO:0000313" key="5">
    <source>
        <dbReference type="Proteomes" id="UP001321749"/>
    </source>
</evidence>
<dbReference type="Proteomes" id="UP001321749">
    <property type="component" value="Unassembled WGS sequence"/>
</dbReference>
<dbReference type="Gene3D" id="3.40.30.10">
    <property type="entry name" value="Glutaredoxin"/>
    <property type="match status" value="1"/>
</dbReference>
<dbReference type="SUPFAM" id="SSF52833">
    <property type="entry name" value="Thioredoxin-like"/>
    <property type="match status" value="1"/>
</dbReference>
<dbReference type="AlphaFoldDB" id="A0AAV9HP12"/>
<dbReference type="CDD" id="cd02947">
    <property type="entry name" value="TRX_family"/>
    <property type="match status" value="1"/>
</dbReference>
<comment type="caution">
    <text evidence="4">The sequence shown here is derived from an EMBL/GenBank/DDBJ whole genome shotgun (WGS) entry which is preliminary data.</text>
</comment>
<comment type="similarity">
    <text evidence="1">Belongs to the thioredoxin family.</text>
</comment>
<accession>A0AAV9HP12</accession>
<sequence length="148" mass="15265">MAEPIPITSLEELADLALSTKHVIIDFWAEWCPPCKAIGPLFSKLSKEYSVPGQLAFAKVDVDASQDIAGSYGVTAMPSFIILVDGEPTGVDVSQGKQLGGGAVMEGDKLIMIRGADPKNLTLVAAELGEAAKKAAGTGTGTEGESSS</sequence>
<name>A0AAV9HP12_9PEZI</name>
<dbReference type="Pfam" id="PF00085">
    <property type="entry name" value="Thioredoxin"/>
    <property type="match status" value="1"/>
</dbReference>
<reference evidence="4" key="1">
    <citation type="journal article" date="2023" name="Mol. Phylogenet. Evol.">
        <title>Genome-scale phylogeny and comparative genomics of the fungal order Sordariales.</title>
        <authorList>
            <person name="Hensen N."/>
            <person name="Bonometti L."/>
            <person name="Westerberg I."/>
            <person name="Brannstrom I.O."/>
            <person name="Guillou S."/>
            <person name="Cros-Aarteil S."/>
            <person name="Calhoun S."/>
            <person name="Haridas S."/>
            <person name="Kuo A."/>
            <person name="Mondo S."/>
            <person name="Pangilinan J."/>
            <person name="Riley R."/>
            <person name="LaButti K."/>
            <person name="Andreopoulos B."/>
            <person name="Lipzen A."/>
            <person name="Chen C."/>
            <person name="Yan M."/>
            <person name="Daum C."/>
            <person name="Ng V."/>
            <person name="Clum A."/>
            <person name="Steindorff A."/>
            <person name="Ohm R.A."/>
            <person name="Martin F."/>
            <person name="Silar P."/>
            <person name="Natvig D.O."/>
            <person name="Lalanne C."/>
            <person name="Gautier V."/>
            <person name="Ament-Velasquez S.L."/>
            <person name="Kruys A."/>
            <person name="Hutchinson M.I."/>
            <person name="Powell A.J."/>
            <person name="Barry K."/>
            <person name="Miller A.N."/>
            <person name="Grigoriev I.V."/>
            <person name="Debuchy R."/>
            <person name="Gladieux P."/>
            <person name="Hiltunen Thoren M."/>
            <person name="Johannesson H."/>
        </authorList>
    </citation>
    <scope>NUCLEOTIDE SEQUENCE</scope>
    <source>
        <strain evidence="4">PSN324</strain>
    </source>
</reference>
<proteinExistence type="inferred from homology"/>
<evidence type="ECO:0000313" key="4">
    <source>
        <dbReference type="EMBL" id="KAK4461536.1"/>
    </source>
</evidence>